<dbReference type="OrthoDB" id="3224221at2759"/>
<dbReference type="Proteomes" id="UP000077266">
    <property type="component" value="Unassembled WGS sequence"/>
</dbReference>
<evidence type="ECO:0000256" key="1">
    <source>
        <dbReference type="SAM" id="MobiDB-lite"/>
    </source>
</evidence>
<proteinExistence type="predicted"/>
<dbReference type="STRING" id="1314781.A0A165DR53"/>
<gene>
    <name evidence="2" type="ORF">EXIGLDRAFT_699728</name>
</gene>
<evidence type="ECO:0000313" key="3">
    <source>
        <dbReference type="Proteomes" id="UP000077266"/>
    </source>
</evidence>
<accession>A0A165DR53</accession>
<keyword evidence="3" id="KW-1185">Reference proteome</keyword>
<dbReference type="AlphaFoldDB" id="A0A165DR53"/>
<organism evidence="2 3">
    <name type="scientific">Exidia glandulosa HHB12029</name>
    <dbReference type="NCBI Taxonomy" id="1314781"/>
    <lineage>
        <taxon>Eukaryota</taxon>
        <taxon>Fungi</taxon>
        <taxon>Dikarya</taxon>
        <taxon>Basidiomycota</taxon>
        <taxon>Agaricomycotina</taxon>
        <taxon>Agaricomycetes</taxon>
        <taxon>Auriculariales</taxon>
        <taxon>Exidiaceae</taxon>
        <taxon>Exidia</taxon>
    </lineage>
</organism>
<evidence type="ECO:0000313" key="2">
    <source>
        <dbReference type="EMBL" id="KZV85162.1"/>
    </source>
</evidence>
<feature type="region of interest" description="Disordered" evidence="1">
    <location>
        <begin position="196"/>
        <end position="215"/>
    </location>
</feature>
<feature type="region of interest" description="Disordered" evidence="1">
    <location>
        <begin position="489"/>
        <end position="514"/>
    </location>
</feature>
<feature type="region of interest" description="Disordered" evidence="1">
    <location>
        <begin position="245"/>
        <end position="317"/>
    </location>
</feature>
<dbReference type="EMBL" id="KV426197">
    <property type="protein sequence ID" value="KZV85162.1"/>
    <property type="molecule type" value="Genomic_DNA"/>
</dbReference>
<name>A0A165DR53_EXIGL</name>
<sequence>MGGHARGSFTMPLGRIHIELISNAAGVVVTLDDVNKHSSASWVFCSGQAFLEGFSKVCLVTDPQIFSHDARTSDSRIVGTNYIIVSVVGKSAYGVVTRPTHYPPDHATRPPLPSTRRPLCTTATDFGLRDMSGNFSHPAAARVPRASYAMEQPSPSLTPAGRAKSNLTRNVTPKKGMGDMSAGASVQFTTNNAAAATDVDMEEPSAPTLPTANEEDTAIHECEQKGSAGAADLFAGNDGAAAADKDVEMEQPSASTQPSAVDPEDGDDAASHGGADERSAAPPDPSAAYDGTAATDVEMEEPAPSAKPTTDDHEDEWFDVDFDDDAGRAEDDVDMDYDADMDDTGYEGDADMGYGGDADMDHEGDDVDLNGVGNKPMHTESQTAGQRRANAPATTNTLKTLNHLVAIMEETLESMPTSTNDSTVASWARSHIHELRGLLNIARTSTRAESGRRPSIPDLTRVVHGLKANMAKFRSEMASFHGLRRAARPSEVQDFDADRGDGPTAGDFRVDMDPQRRRSSSWNVSAAEIFASSFCSRHTSWTRDEVKKAFFVHLRSVQDQQLLSIAGPAPKDVQKKRHVRAIHRQWTLFQQRLTVAHSFKGLDHLIPLLDGLGAHGMSPDVSDDEDRSGPTKYRRKPVPWRSPALTSLLHDLDTLYLHLRFGNGKKTNGNRPRFRTKVDQTLGPATSRPVKRLPIDCYSQPWYKSLDKVDAASIRAMRNHPINLKLSPHLCSIVAKYA</sequence>
<protein>
    <submittedName>
        <fullName evidence="2">Uncharacterized protein</fullName>
    </submittedName>
</protein>
<dbReference type="InParanoid" id="A0A165DR53"/>
<feature type="region of interest" description="Disordered" evidence="1">
    <location>
        <begin position="617"/>
        <end position="637"/>
    </location>
</feature>
<feature type="region of interest" description="Disordered" evidence="1">
    <location>
        <begin position="371"/>
        <end position="391"/>
    </location>
</feature>
<reference evidence="2 3" key="1">
    <citation type="journal article" date="2016" name="Mol. Biol. Evol.">
        <title>Comparative Genomics of Early-Diverging Mushroom-Forming Fungi Provides Insights into the Origins of Lignocellulose Decay Capabilities.</title>
        <authorList>
            <person name="Nagy L.G."/>
            <person name="Riley R."/>
            <person name="Tritt A."/>
            <person name="Adam C."/>
            <person name="Daum C."/>
            <person name="Floudas D."/>
            <person name="Sun H."/>
            <person name="Yadav J.S."/>
            <person name="Pangilinan J."/>
            <person name="Larsson K.H."/>
            <person name="Matsuura K."/>
            <person name="Barry K."/>
            <person name="Labutti K."/>
            <person name="Kuo R."/>
            <person name="Ohm R.A."/>
            <person name="Bhattacharya S.S."/>
            <person name="Shirouzu T."/>
            <person name="Yoshinaga Y."/>
            <person name="Martin F.M."/>
            <person name="Grigoriev I.V."/>
            <person name="Hibbett D.S."/>
        </authorList>
    </citation>
    <scope>NUCLEOTIDE SEQUENCE [LARGE SCALE GENOMIC DNA]</scope>
    <source>
        <strain evidence="2 3">HHB12029</strain>
    </source>
</reference>